<feature type="region of interest" description="Disordered" evidence="1">
    <location>
        <begin position="164"/>
        <end position="345"/>
    </location>
</feature>
<evidence type="ECO:0000313" key="3">
    <source>
        <dbReference type="Proteomes" id="UP001642360"/>
    </source>
</evidence>
<dbReference type="EMBL" id="CAUOFW020001814">
    <property type="protein sequence ID" value="CAK9148930.1"/>
    <property type="molecule type" value="Genomic_DNA"/>
</dbReference>
<organism evidence="2 3">
    <name type="scientific">Ilex paraguariensis</name>
    <name type="common">yerba mate</name>
    <dbReference type="NCBI Taxonomy" id="185542"/>
    <lineage>
        <taxon>Eukaryota</taxon>
        <taxon>Viridiplantae</taxon>
        <taxon>Streptophyta</taxon>
        <taxon>Embryophyta</taxon>
        <taxon>Tracheophyta</taxon>
        <taxon>Spermatophyta</taxon>
        <taxon>Magnoliopsida</taxon>
        <taxon>eudicotyledons</taxon>
        <taxon>Gunneridae</taxon>
        <taxon>Pentapetalae</taxon>
        <taxon>asterids</taxon>
        <taxon>campanulids</taxon>
        <taxon>Aquifoliales</taxon>
        <taxon>Aquifoliaceae</taxon>
        <taxon>Ilex</taxon>
    </lineage>
</organism>
<feature type="compositionally biased region" description="Basic and acidic residues" evidence="1">
    <location>
        <begin position="231"/>
        <end position="255"/>
    </location>
</feature>
<feature type="compositionally biased region" description="Polar residues" evidence="1">
    <location>
        <begin position="259"/>
        <end position="279"/>
    </location>
</feature>
<accession>A0ABC8RWI4</accession>
<proteinExistence type="predicted"/>
<dbReference type="Proteomes" id="UP001642360">
    <property type="component" value="Unassembled WGS sequence"/>
</dbReference>
<dbReference type="PANTHER" id="PTHR34562">
    <property type="entry name" value="WPP DOMAIN-INTERACTING PROTEIN 2"/>
    <property type="match status" value="1"/>
</dbReference>
<feature type="compositionally biased region" description="Acidic residues" evidence="1">
    <location>
        <begin position="285"/>
        <end position="298"/>
    </location>
</feature>
<protein>
    <submittedName>
        <fullName evidence="2">Uncharacterized protein</fullName>
    </submittedName>
</protein>
<feature type="compositionally biased region" description="Polar residues" evidence="1">
    <location>
        <begin position="211"/>
        <end position="230"/>
    </location>
</feature>
<gene>
    <name evidence="2" type="ORF">ILEXP_LOCUS16917</name>
</gene>
<keyword evidence="3" id="KW-1185">Reference proteome</keyword>
<dbReference type="AlphaFoldDB" id="A0ABC8RWI4"/>
<dbReference type="InterPro" id="IPR044696">
    <property type="entry name" value="WIP1/2/3"/>
</dbReference>
<comment type="caution">
    <text evidence="2">The sequence shown here is derived from an EMBL/GenBank/DDBJ whole genome shotgun (WGS) entry which is preliminary data.</text>
</comment>
<evidence type="ECO:0000256" key="1">
    <source>
        <dbReference type="SAM" id="MobiDB-lite"/>
    </source>
</evidence>
<name>A0ABC8RWI4_9AQUA</name>
<sequence length="377" mass="40675">MDSENEVSAFDSVEDNEAVAPDKLVNVNETIKVESNGSCAVVDDLLLENAKGKGIEVLDSMDSPPMSTKSAPLLGTTMKGYGLKKWRRIRREVNRHGGSDVDISKILKRGLSNSAVKPIKTMHFSAEVKQKSEGSVSSTNAMVRSPGAVVDGFVMLGDPGKAVGPTFTARSDSENSEDRSSKSSTAGSAPKMRYEKPAVGGHARNRLRSLSGKNLGNSVQRSQQGKVQVETSKKPRGESVKIEKENSHSSMESDSRSSNFVFLQGSNLVTSNGRQSGMSMNYDGENSDEAQGCEDQFSEELQTAYGRKDVGEFENASQDDLGADSSWEAKEGKSENLGSSSDQDPLVESILSLQSVQEALERGRCACRHCQFLQLLS</sequence>
<feature type="compositionally biased region" description="Basic and acidic residues" evidence="1">
    <location>
        <begin position="171"/>
        <end position="181"/>
    </location>
</feature>
<reference evidence="2 3" key="1">
    <citation type="submission" date="2024-02" db="EMBL/GenBank/DDBJ databases">
        <authorList>
            <person name="Vignale AGUSTIN F."/>
            <person name="Sosa J E."/>
            <person name="Modenutti C."/>
        </authorList>
    </citation>
    <scope>NUCLEOTIDE SEQUENCE [LARGE SCALE GENOMIC DNA]</scope>
</reference>
<evidence type="ECO:0000313" key="2">
    <source>
        <dbReference type="EMBL" id="CAK9148930.1"/>
    </source>
</evidence>
<dbReference type="PANTHER" id="PTHR34562:SF8">
    <property type="entry name" value="WPP DOMAIN-INTERACTING PROTEIN 1"/>
    <property type="match status" value="1"/>
</dbReference>